<dbReference type="AlphaFoldDB" id="A0A7W9MWN6"/>
<evidence type="ECO:0000313" key="2">
    <source>
        <dbReference type="Proteomes" id="UP000549971"/>
    </source>
</evidence>
<dbReference type="Proteomes" id="UP000549971">
    <property type="component" value="Unassembled WGS sequence"/>
</dbReference>
<sequence length="77" mass="8404">MNVQYMQCGLIFQGLVIHDVGVAQGESIPPWQTDKFVKLGRYELHSGGGDGLVFASGVFFKEEDVAGDAPSSFFMMD</sequence>
<protein>
    <submittedName>
        <fullName evidence="1">Uncharacterized protein</fullName>
    </submittedName>
</protein>
<dbReference type="RefSeq" id="WP_184799311.1">
    <property type="nucleotide sequence ID" value="NZ_JACHMY010000001.1"/>
</dbReference>
<gene>
    <name evidence="1" type="ORF">HDA39_005219</name>
</gene>
<organism evidence="1 2">
    <name type="scientific">Kribbella italica</name>
    <dbReference type="NCBI Taxonomy" id="1540520"/>
    <lineage>
        <taxon>Bacteria</taxon>
        <taxon>Bacillati</taxon>
        <taxon>Actinomycetota</taxon>
        <taxon>Actinomycetes</taxon>
        <taxon>Propionibacteriales</taxon>
        <taxon>Kribbellaceae</taxon>
        <taxon>Kribbella</taxon>
    </lineage>
</organism>
<name>A0A7W9MWN6_9ACTN</name>
<reference evidence="1 2" key="1">
    <citation type="submission" date="2020-08" db="EMBL/GenBank/DDBJ databases">
        <title>Sequencing the genomes of 1000 actinobacteria strains.</title>
        <authorList>
            <person name="Klenk H.-P."/>
        </authorList>
    </citation>
    <scope>NUCLEOTIDE SEQUENCE [LARGE SCALE GENOMIC DNA]</scope>
    <source>
        <strain evidence="1 2">DSM 28967</strain>
    </source>
</reference>
<accession>A0A7W9MWN6</accession>
<proteinExistence type="predicted"/>
<keyword evidence="2" id="KW-1185">Reference proteome</keyword>
<dbReference type="EMBL" id="JACHMY010000001">
    <property type="protein sequence ID" value="MBB5838485.1"/>
    <property type="molecule type" value="Genomic_DNA"/>
</dbReference>
<comment type="caution">
    <text evidence="1">The sequence shown here is derived from an EMBL/GenBank/DDBJ whole genome shotgun (WGS) entry which is preliminary data.</text>
</comment>
<evidence type="ECO:0000313" key="1">
    <source>
        <dbReference type="EMBL" id="MBB5838485.1"/>
    </source>
</evidence>